<evidence type="ECO:0000313" key="3">
    <source>
        <dbReference type="Proteomes" id="UP000029575"/>
    </source>
</evidence>
<dbReference type="EMBL" id="JPGD01000004">
    <property type="protein sequence ID" value="KGC04493.1"/>
    <property type="molecule type" value="Genomic_DNA"/>
</dbReference>
<evidence type="ECO:0000256" key="1">
    <source>
        <dbReference type="SAM" id="MobiDB-lite"/>
    </source>
</evidence>
<dbReference type="AlphaFoldDB" id="A0AA88Z7T3"/>
<sequence length="41" mass="4166">MGETASVAPRCTCAQTQIVPRAGGGVPVDQPGRLRIQSAVS</sequence>
<reference evidence="2 3" key="1">
    <citation type="submission" date="2014-06" db="EMBL/GenBank/DDBJ databases">
        <authorList>
            <person name="Bishop-Lilly K.A."/>
            <person name="Broomall S.M."/>
            <person name="Chain P.S."/>
            <person name="Chertkov O."/>
            <person name="Coyne S.R."/>
            <person name="Daligault H.E."/>
            <person name="Davenport K.W."/>
            <person name="Erkkila T."/>
            <person name="Frey K.G."/>
            <person name="Gibbons H.S."/>
            <person name="Gu W."/>
            <person name="Jaissle J."/>
            <person name="Johnson S.L."/>
            <person name="Koroleva G.I."/>
            <person name="Ladner J.T."/>
            <person name="Lo C.-C."/>
            <person name="Minogue T.D."/>
            <person name="Munk C."/>
            <person name="Palacios G.F."/>
            <person name="Redden C.L."/>
            <person name="Rosenzweig C.N."/>
            <person name="Scholz M.B."/>
            <person name="Teshima H."/>
            <person name="Xu Y."/>
        </authorList>
    </citation>
    <scope>NUCLEOTIDE SEQUENCE [LARGE SCALE GENOMIC DNA]</scope>
    <source>
        <strain evidence="2 3">DWS 37UF10B-2</strain>
    </source>
</reference>
<accession>A0AA88Z7T3</accession>
<protein>
    <submittedName>
        <fullName evidence="2">Uncharacterized protein</fullName>
    </submittedName>
</protein>
<feature type="region of interest" description="Disordered" evidence="1">
    <location>
        <begin position="22"/>
        <end position="41"/>
    </location>
</feature>
<name>A0AA88Z7T3_BURCE</name>
<comment type="caution">
    <text evidence="2">The sequence shown here is derived from an EMBL/GenBank/DDBJ whole genome shotgun (WGS) entry which is preliminary data.</text>
</comment>
<dbReference type="Proteomes" id="UP000029575">
    <property type="component" value="Unassembled WGS sequence"/>
</dbReference>
<evidence type="ECO:0000313" key="2">
    <source>
        <dbReference type="EMBL" id="KGC04493.1"/>
    </source>
</evidence>
<proteinExistence type="predicted"/>
<organism evidence="2 3">
    <name type="scientific">Burkholderia cepacia</name>
    <name type="common">Pseudomonas cepacia</name>
    <dbReference type="NCBI Taxonomy" id="292"/>
    <lineage>
        <taxon>Bacteria</taxon>
        <taxon>Pseudomonadati</taxon>
        <taxon>Pseudomonadota</taxon>
        <taxon>Betaproteobacteria</taxon>
        <taxon>Burkholderiales</taxon>
        <taxon>Burkholderiaceae</taxon>
        <taxon>Burkholderia</taxon>
        <taxon>Burkholderia cepacia complex</taxon>
    </lineage>
</organism>
<gene>
    <name evidence="2" type="ORF">DM43_5091</name>
</gene>